<name>A0A165EBL9_9BASI</name>
<evidence type="ECO:0000256" key="1">
    <source>
        <dbReference type="SAM" id="MobiDB-lite"/>
    </source>
</evidence>
<evidence type="ECO:0000313" key="3">
    <source>
        <dbReference type="Proteomes" id="UP000076842"/>
    </source>
</evidence>
<sequence>MKKNRTSRGRSPTTVPAPAFTRLNPGGEQGLGLGRKGLAGTAQLKASRSVVGLKYGTRGSLSAPTTRRADRAAASGERQCRSSFLLPQHAVCTRRPDRDETWDLGVQGLTTVLYCRCWCCWCWCWWCWCCSWADTTVL</sequence>
<feature type="region of interest" description="Disordered" evidence="1">
    <location>
        <begin position="1"/>
        <end position="28"/>
    </location>
</feature>
<proteinExistence type="predicted"/>
<dbReference type="Proteomes" id="UP000076842">
    <property type="component" value="Unassembled WGS sequence"/>
</dbReference>
<protein>
    <submittedName>
        <fullName evidence="2">Uncharacterized protein</fullName>
    </submittedName>
</protein>
<dbReference type="AlphaFoldDB" id="A0A165EBL9"/>
<dbReference type="EMBL" id="KV424012">
    <property type="protein sequence ID" value="KZT54509.1"/>
    <property type="molecule type" value="Genomic_DNA"/>
</dbReference>
<reference evidence="2 3" key="1">
    <citation type="journal article" date="2016" name="Mol. Biol. Evol.">
        <title>Comparative Genomics of Early-Diverging Mushroom-Forming Fungi Provides Insights into the Origins of Lignocellulose Decay Capabilities.</title>
        <authorList>
            <person name="Nagy L.G."/>
            <person name="Riley R."/>
            <person name="Tritt A."/>
            <person name="Adam C."/>
            <person name="Daum C."/>
            <person name="Floudas D."/>
            <person name="Sun H."/>
            <person name="Yadav J.S."/>
            <person name="Pangilinan J."/>
            <person name="Larsson K.H."/>
            <person name="Matsuura K."/>
            <person name="Barry K."/>
            <person name="Labutti K."/>
            <person name="Kuo R."/>
            <person name="Ohm R.A."/>
            <person name="Bhattacharya S.S."/>
            <person name="Shirouzu T."/>
            <person name="Yoshinaga Y."/>
            <person name="Martin F.M."/>
            <person name="Grigoriev I.V."/>
            <person name="Hibbett D.S."/>
        </authorList>
    </citation>
    <scope>NUCLEOTIDE SEQUENCE [LARGE SCALE GENOMIC DNA]</scope>
    <source>
        <strain evidence="2 3">HHB12733</strain>
    </source>
</reference>
<gene>
    <name evidence="2" type="ORF">CALCODRAFT_381872</name>
</gene>
<dbReference type="InParanoid" id="A0A165EBL9"/>
<keyword evidence="3" id="KW-1185">Reference proteome</keyword>
<evidence type="ECO:0000313" key="2">
    <source>
        <dbReference type="EMBL" id="KZT54509.1"/>
    </source>
</evidence>
<organism evidence="2 3">
    <name type="scientific">Calocera cornea HHB12733</name>
    <dbReference type="NCBI Taxonomy" id="1353952"/>
    <lineage>
        <taxon>Eukaryota</taxon>
        <taxon>Fungi</taxon>
        <taxon>Dikarya</taxon>
        <taxon>Basidiomycota</taxon>
        <taxon>Agaricomycotina</taxon>
        <taxon>Dacrymycetes</taxon>
        <taxon>Dacrymycetales</taxon>
        <taxon>Dacrymycetaceae</taxon>
        <taxon>Calocera</taxon>
    </lineage>
</organism>
<accession>A0A165EBL9</accession>